<name>A0ABW1VGN9_9MICO</name>
<dbReference type="InterPro" id="IPR011060">
    <property type="entry name" value="RibuloseP-bd_barrel"/>
</dbReference>
<dbReference type="EMBL" id="JBHSTP010000003">
    <property type="protein sequence ID" value="MFC6357074.1"/>
    <property type="molecule type" value="Genomic_DNA"/>
</dbReference>
<keyword evidence="9" id="KW-1185">Reference proteome</keyword>
<dbReference type="InterPro" id="IPR013785">
    <property type="entry name" value="Aldolase_TIM"/>
</dbReference>
<dbReference type="InterPro" id="IPR007260">
    <property type="entry name" value="NanE"/>
</dbReference>
<gene>
    <name evidence="8" type="ORF">ACFQB0_13260</name>
</gene>
<dbReference type="Pfam" id="PF04131">
    <property type="entry name" value="NanE"/>
    <property type="match status" value="1"/>
</dbReference>
<evidence type="ECO:0000256" key="7">
    <source>
        <dbReference type="ARBA" id="ARBA00023277"/>
    </source>
</evidence>
<evidence type="ECO:0000256" key="2">
    <source>
        <dbReference type="ARBA" id="ARBA00002147"/>
    </source>
</evidence>
<comment type="caution">
    <text evidence="8">The sequence shown here is derived from an EMBL/GenBank/DDBJ whole genome shotgun (WGS) entry which is preliminary data.</text>
</comment>
<proteinExistence type="inferred from homology"/>
<reference evidence="9" key="1">
    <citation type="journal article" date="2019" name="Int. J. Syst. Evol. Microbiol.">
        <title>The Global Catalogue of Microorganisms (GCM) 10K type strain sequencing project: providing services to taxonomists for standard genome sequencing and annotation.</title>
        <authorList>
            <consortium name="The Broad Institute Genomics Platform"/>
            <consortium name="The Broad Institute Genome Sequencing Center for Infectious Disease"/>
            <person name="Wu L."/>
            <person name="Ma J."/>
        </authorList>
    </citation>
    <scope>NUCLEOTIDE SEQUENCE [LARGE SCALE GENOMIC DNA]</scope>
    <source>
        <strain evidence="9">CCUG 43304</strain>
    </source>
</reference>
<dbReference type="PANTHER" id="PTHR36204">
    <property type="entry name" value="N-ACETYLMANNOSAMINE-6-PHOSPHATE 2-EPIMERASE-RELATED"/>
    <property type="match status" value="1"/>
</dbReference>
<sequence length="246" mass="25533">MLSNSDGFDLSLESQEQILPGMTEQMLKALAGSLIVSCQASGNHPMRNTDAIVRMASSALLGGASALRINSPPDVRAVRAITDVPIIGLDKEPGRMRNVITVRPDQAAVLAAAGANIVAVDATSEVTDDIQGHLRQAGIAAGVPIMADVSTLEEGLMAWDSGVGLVGTTLSGYTPYTLRGDLRPDIELVAALSSRGVRVIAEGRYVTPAEVRGAFDAGAFAVVVGGAITDPVAITRRFVAATTRQQ</sequence>
<dbReference type="Proteomes" id="UP001596306">
    <property type="component" value="Unassembled WGS sequence"/>
</dbReference>
<comment type="function">
    <text evidence="2">Converts N-acetylmannosamine-6-phosphate (ManNAc-6-P) to N-acetylglucosamine-6-phosphate (GlcNAc-6-P).</text>
</comment>
<dbReference type="PANTHER" id="PTHR36204:SF1">
    <property type="entry name" value="N-ACETYLMANNOSAMINE-6-PHOSPHATE 2-EPIMERASE-RELATED"/>
    <property type="match status" value="1"/>
</dbReference>
<evidence type="ECO:0000256" key="1">
    <source>
        <dbReference type="ARBA" id="ARBA00000056"/>
    </source>
</evidence>
<organism evidence="8 9">
    <name type="scientific">Luethyella okanaganae</name>
    <dbReference type="NCBI Taxonomy" id="69372"/>
    <lineage>
        <taxon>Bacteria</taxon>
        <taxon>Bacillati</taxon>
        <taxon>Actinomycetota</taxon>
        <taxon>Actinomycetes</taxon>
        <taxon>Micrococcales</taxon>
        <taxon>Microbacteriaceae</taxon>
        <taxon>Luethyella</taxon>
    </lineage>
</organism>
<evidence type="ECO:0000256" key="4">
    <source>
        <dbReference type="ARBA" id="ARBA00007439"/>
    </source>
</evidence>
<evidence type="ECO:0000313" key="8">
    <source>
        <dbReference type="EMBL" id="MFC6357074.1"/>
    </source>
</evidence>
<protein>
    <recommendedName>
        <fullName evidence="5">N-acylglucosamine-6-phosphate 2-epimerase</fullName>
        <ecNumber evidence="5">5.1.3.9</ecNumber>
    </recommendedName>
</protein>
<dbReference type="SUPFAM" id="SSF51366">
    <property type="entry name" value="Ribulose-phoshate binding barrel"/>
    <property type="match status" value="1"/>
</dbReference>
<accession>A0ABW1VGN9</accession>
<evidence type="ECO:0000256" key="5">
    <source>
        <dbReference type="ARBA" id="ARBA00013180"/>
    </source>
</evidence>
<keyword evidence="6 8" id="KW-0413">Isomerase</keyword>
<dbReference type="Gene3D" id="3.20.20.70">
    <property type="entry name" value="Aldolase class I"/>
    <property type="match status" value="1"/>
</dbReference>
<evidence type="ECO:0000313" key="9">
    <source>
        <dbReference type="Proteomes" id="UP001596306"/>
    </source>
</evidence>
<dbReference type="EC" id="5.1.3.9" evidence="5"/>
<dbReference type="RefSeq" id="WP_386732475.1">
    <property type="nucleotide sequence ID" value="NZ_JBHSTP010000003.1"/>
</dbReference>
<comment type="pathway">
    <text evidence="3">Amino-sugar metabolism; N-acetylneuraminate degradation; D-fructose 6-phosphate from N-acetylneuraminate: step 3/5.</text>
</comment>
<dbReference type="NCBIfam" id="NF002231">
    <property type="entry name" value="PRK01130.1"/>
    <property type="match status" value="1"/>
</dbReference>
<dbReference type="GO" id="GO:0047465">
    <property type="term" value="F:N-acylglucosamine-6-phosphate 2-epimerase activity"/>
    <property type="evidence" value="ECO:0007669"/>
    <property type="project" value="UniProtKB-EC"/>
</dbReference>
<evidence type="ECO:0000256" key="3">
    <source>
        <dbReference type="ARBA" id="ARBA00005081"/>
    </source>
</evidence>
<evidence type="ECO:0000256" key="6">
    <source>
        <dbReference type="ARBA" id="ARBA00023235"/>
    </source>
</evidence>
<comment type="catalytic activity">
    <reaction evidence="1">
        <text>an N-acyl-D-glucosamine 6-phosphate = an N-acyl-D-mannosamine 6-phosphate</text>
        <dbReference type="Rhea" id="RHEA:23932"/>
        <dbReference type="ChEBI" id="CHEBI:57599"/>
        <dbReference type="ChEBI" id="CHEBI:57666"/>
        <dbReference type="EC" id="5.1.3.9"/>
    </reaction>
</comment>
<comment type="similarity">
    <text evidence="4">Belongs to the NanE family.</text>
</comment>
<keyword evidence="7" id="KW-0119">Carbohydrate metabolism</keyword>